<evidence type="ECO:0000313" key="2">
    <source>
        <dbReference type="EMBL" id="HCB76087.1"/>
    </source>
</evidence>
<dbReference type="InterPro" id="IPR012334">
    <property type="entry name" value="Pectin_lyas_fold"/>
</dbReference>
<dbReference type="InterPro" id="IPR039448">
    <property type="entry name" value="Beta_helix"/>
</dbReference>
<dbReference type="EMBL" id="DOYJ01000219">
    <property type="protein sequence ID" value="HCB76087.1"/>
    <property type="molecule type" value="Genomic_DNA"/>
</dbReference>
<dbReference type="InterPro" id="IPR011050">
    <property type="entry name" value="Pectin_lyase_fold/virulence"/>
</dbReference>
<feature type="domain" description="Right handed beta helix" evidence="1">
    <location>
        <begin position="342"/>
        <end position="515"/>
    </location>
</feature>
<dbReference type="Gene3D" id="2.160.20.10">
    <property type="entry name" value="Single-stranded right-handed beta-helix, Pectin lyase-like"/>
    <property type="match status" value="3"/>
</dbReference>
<comment type="caution">
    <text evidence="2">The sequence shown here is derived from an EMBL/GenBank/DDBJ whole genome shotgun (WGS) entry which is preliminary data.</text>
</comment>
<sequence length="660" mass="69486">MTAKLMTPVRKVARRAVGRFRPWPASWKVAPDDNRFASRDLCLRSSRTLVAVINGLSRRDTLGLAAAAPCAGVAGASCSSAQSVKPETPRVSVTAFGAKGDGLSDDAPAFQAALDTGADVFVPAATRHYRLTRTLATARAGQRLCGEGARSHLVQTGSGENATVLALAHDHASVVDMRITPGTATQVLNEGWGVTIAGVRHCMVARCRFDGMRRGGVLLSDGAACLVHDNSFTDSIVRADGSTLQQDMGYDILIAGSSSHNVVRDNLCVSGCGTGIGCQTVADGKTQTGNVIRSNVIRDHPCYGIMVYLSGSKGRISGIVVAGNTIDRISGSVRTPERTIFYGAGIYIQTANDFLIEGNRLSATNTDRRLPMSGSAVPAAIAVSGYGNGIVANNMIRDCWDGIASIQTTVRVPDGEGTLITGNVISDCDRTGINLSDCAAASVCSNRLTARGDAAMHGIFVRRTSAAARMGEFIVSDNVVRDFHAGIEVEGAAIEQASITGNTVMNNRGYGIATAATISMVATNIVRGRYGVAVSANARRGWCRDNVLEVTDVAVIDDSGSGVTTFDNLIPSRSGSVSTGSASREMADRPAAKRWTLWPANTPIRDLGSGYEGQERTILVQGTVKLVDGQIVLRGRIPRTLVDGEVASFVYLAGRWRETS</sequence>
<name>A0A3D0WBG0_9SPHN</name>
<proteinExistence type="predicted"/>
<evidence type="ECO:0000313" key="3">
    <source>
        <dbReference type="Proteomes" id="UP000262699"/>
    </source>
</evidence>
<evidence type="ECO:0000259" key="1">
    <source>
        <dbReference type="Pfam" id="PF13229"/>
    </source>
</evidence>
<dbReference type="InterPro" id="IPR006626">
    <property type="entry name" value="PbH1"/>
</dbReference>
<dbReference type="SMART" id="SM00710">
    <property type="entry name" value="PbH1"/>
    <property type="match status" value="9"/>
</dbReference>
<reference evidence="2 3" key="1">
    <citation type="journal article" date="2018" name="Nat. Biotechnol.">
        <title>A standardized bacterial taxonomy based on genome phylogeny substantially revises the tree of life.</title>
        <authorList>
            <person name="Parks D.H."/>
            <person name="Chuvochina M."/>
            <person name="Waite D.W."/>
            <person name="Rinke C."/>
            <person name="Skarshewski A."/>
            <person name="Chaumeil P.A."/>
            <person name="Hugenholtz P."/>
        </authorList>
    </citation>
    <scope>NUCLEOTIDE SEQUENCE [LARGE SCALE GENOMIC DNA]</scope>
    <source>
        <strain evidence="2">UBA9015</strain>
    </source>
</reference>
<organism evidence="2 3">
    <name type="scientific">Sphingomonas bacterium</name>
    <dbReference type="NCBI Taxonomy" id="1895847"/>
    <lineage>
        <taxon>Bacteria</taxon>
        <taxon>Pseudomonadati</taxon>
        <taxon>Pseudomonadota</taxon>
        <taxon>Alphaproteobacteria</taxon>
        <taxon>Sphingomonadales</taxon>
        <taxon>Sphingomonadaceae</taxon>
        <taxon>Sphingomonas</taxon>
    </lineage>
</organism>
<accession>A0A3D0WBG0</accession>
<dbReference type="Proteomes" id="UP000262699">
    <property type="component" value="Unassembled WGS sequence"/>
</dbReference>
<protein>
    <recommendedName>
        <fullName evidence="1">Right handed beta helix domain-containing protein</fullName>
    </recommendedName>
</protein>
<dbReference type="AlphaFoldDB" id="A0A3D0WBG0"/>
<gene>
    <name evidence="2" type="ORF">DEP91_07905</name>
</gene>
<dbReference type="Pfam" id="PF13229">
    <property type="entry name" value="Beta_helix"/>
    <property type="match status" value="1"/>
</dbReference>
<dbReference type="SUPFAM" id="SSF51126">
    <property type="entry name" value="Pectin lyase-like"/>
    <property type="match status" value="1"/>
</dbReference>